<keyword evidence="1" id="KW-0732">Signal</keyword>
<reference evidence="2 3" key="1">
    <citation type="submission" date="2024-05" db="EMBL/GenBank/DDBJ databases">
        <authorList>
            <person name="Wallberg A."/>
        </authorList>
    </citation>
    <scope>NUCLEOTIDE SEQUENCE [LARGE SCALE GENOMIC DNA]</scope>
</reference>
<accession>A0AAV2Q848</accession>
<keyword evidence="3" id="KW-1185">Reference proteome</keyword>
<dbReference type="Proteomes" id="UP001497623">
    <property type="component" value="Unassembled WGS sequence"/>
</dbReference>
<sequence length="177" mass="21173">MMIRYAFLLVVFILVLSLSTTQLCGASELPWIPVGLQVNDLVEENRKIIVEENMFNNSIFLDHGCDQALNMAGGLSYLEKEWQLKSEKAEVSYIQEDEIKITEELEGKVSKNRYRYRIVLRGCFYSRSPYRCYRCRYMRRWRGRYFCCTGWRCAFGRIPRLNRRCSYNRCTIYCRCR</sequence>
<proteinExistence type="predicted"/>
<feature type="chain" id="PRO_5044010734" evidence="1">
    <location>
        <begin position="27"/>
        <end position="177"/>
    </location>
</feature>
<dbReference type="AlphaFoldDB" id="A0AAV2Q848"/>
<name>A0AAV2Q848_MEGNR</name>
<evidence type="ECO:0000313" key="2">
    <source>
        <dbReference type="EMBL" id="CAL4075343.1"/>
    </source>
</evidence>
<protein>
    <submittedName>
        <fullName evidence="2">Uncharacterized protein</fullName>
    </submittedName>
</protein>
<evidence type="ECO:0000313" key="3">
    <source>
        <dbReference type="Proteomes" id="UP001497623"/>
    </source>
</evidence>
<evidence type="ECO:0000256" key="1">
    <source>
        <dbReference type="SAM" id="SignalP"/>
    </source>
</evidence>
<feature type="signal peptide" evidence="1">
    <location>
        <begin position="1"/>
        <end position="26"/>
    </location>
</feature>
<comment type="caution">
    <text evidence="2">The sequence shown here is derived from an EMBL/GenBank/DDBJ whole genome shotgun (WGS) entry which is preliminary data.</text>
</comment>
<dbReference type="EMBL" id="CAXKWB010004771">
    <property type="protein sequence ID" value="CAL4075343.1"/>
    <property type="molecule type" value="Genomic_DNA"/>
</dbReference>
<organism evidence="2 3">
    <name type="scientific">Meganyctiphanes norvegica</name>
    <name type="common">Northern krill</name>
    <name type="synonym">Thysanopoda norvegica</name>
    <dbReference type="NCBI Taxonomy" id="48144"/>
    <lineage>
        <taxon>Eukaryota</taxon>
        <taxon>Metazoa</taxon>
        <taxon>Ecdysozoa</taxon>
        <taxon>Arthropoda</taxon>
        <taxon>Crustacea</taxon>
        <taxon>Multicrustacea</taxon>
        <taxon>Malacostraca</taxon>
        <taxon>Eumalacostraca</taxon>
        <taxon>Eucarida</taxon>
        <taxon>Euphausiacea</taxon>
        <taxon>Euphausiidae</taxon>
        <taxon>Meganyctiphanes</taxon>
    </lineage>
</organism>
<gene>
    <name evidence="2" type="ORF">MNOR_LOCUS9755</name>
</gene>